<feature type="compositionally biased region" description="Polar residues" evidence="1">
    <location>
        <begin position="90"/>
        <end position="111"/>
    </location>
</feature>
<evidence type="ECO:0000313" key="3">
    <source>
        <dbReference type="Proteomes" id="UP000054564"/>
    </source>
</evidence>
<dbReference type="Proteomes" id="UP000054564">
    <property type="component" value="Unassembled WGS sequence"/>
</dbReference>
<proteinExistence type="predicted"/>
<evidence type="ECO:0000256" key="1">
    <source>
        <dbReference type="SAM" id="MobiDB-lite"/>
    </source>
</evidence>
<dbReference type="EMBL" id="AJIL01000033">
    <property type="protein sequence ID" value="KNF00953.1"/>
    <property type="molecule type" value="Genomic_DNA"/>
</dbReference>
<evidence type="ECO:0000313" key="2">
    <source>
        <dbReference type="EMBL" id="KNF00953.1"/>
    </source>
</evidence>
<feature type="compositionally biased region" description="Pro residues" evidence="1">
    <location>
        <begin position="123"/>
        <end position="133"/>
    </location>
</feature>
<name>A0A0L0VNU5_9BASI</name>
<organism evidence="2 3">
    <name type="scientific">Puccinia striiformis f. sp. tritici PST-78</name>
    <dbReference type="NCBI Taxonomy" id="1165861"/>
    <lineage>
        <taxon>Eukaryota</taxon>
        <taxon>Fungi</taxon>
        <taxon>Dikarya</taxon>
        <taxon>Basidiomycota</taxon>
        <taxon>Pucciniomycotina</taxon>
        <taxon>Pucciniomycetes</taxon>
        <taxon>Pucciniales</taxon>
        <taxon>Pucciniaceae</taxon>
        <taxon>Puccinia</taxon>
    </lineage>
</organism>
<accession>A0A0L0VNU5</accession>
<keyword evidence="3" id="KW-1185">Reference proteome</keyword>
<feature type="region of interest" description="Disordered" evidence="1">
    <location>
        <begin position="71"/>
        <end position="133"/>
    </location>
</feature>
<comment type="caution">
    <text evidence="2">The sequence shown here is derived from an EMBL/GenBank/DDBJ whole genome shotgun (WGS) entry which is preliminary data.</text>
</comment>
<feature type="compositionally biased region" description="Polar residues" evidence="1">
    <location>
        <begin position="71"/>
        <end position="80"/>
    </location>
</feature>
<gene>
    <name evidence="2" type="ORF">PSTG_05848</name>
</gene>
<protein>
    <submittedName>
        <fullName evidence="2">Uncharacterized protein</fullName>
    </submittedName>
</protein>
<sequence length="321" mass="35224">MNFLEKSLTSPSSSLDHPWKMLQNYYSDFQPHIPTAMPPDVAQAFGRMSLFLKDVSLITAHLANIMDISSQSTAQGNSVRESVAGKETKSATNDPMSASNQPVASAITPQDSPYKPKTVQPEPSQPAQPPIVPCEPSVPEMISPADMTETSNNSITPSTASITIVDRLKQPVSVLLVDTTSSENSEPTTSAIVNQIPKTEFGAPEWTTYRDAVYKVLENKERRIHVCIRYDGLKISSFDEDLESALSSGLKLVKNHARMLPKSKRDGQPHMVSSSRSGKCHQAGIYCRGQVFTATRSSVEEALGAAWQARRHIEESNLFDF</sequence>
<dbReference type="AlphaFoldDB" id="A0A0L0VNU5"/>
<reference evidence="3" key="1">
    <citation type="submission" date="2014-03" db="EMBL/GenBank/DDBJ databases">
        <title>The Genome Sequence of Puccinia striiformis f. sp. tritici PST-78.</title>
        <authorList>
            <consortium name="The Broad Institute Genome Sequencing Platform"/>
            <person name="Cuomo C."/>
            <person name="Hulbert S."/>
            <person name="Chen X."/>
            <person name="Walker B."/>
            <person name="Young S.K."/>
            <person name="Zeng Q."/>
            <person name="Gargeya S."/>
            <person name="Fitzgerald M."/>
            <person name="Haas B."/>
            <person name="Abouelleil A."/>
            <person name="Alvarado L."/>
            <person name="Arachchi H.M."/>
            <person name="Berlin A.M."/>
            <person name="Chapman S.B."/>
            <person name="Goldberg J."/>
            <person name="Griggs A."/>
            <person name="Gujja S."/>
            <person name="Hansen M."/>
            <person name="Howarth C."/>
            <person name="Imamovic A."/>
            <person name="Larimer J."/>
            <person name="McCowan C."/>
            <person name="Montmayeur A."/>
            <person name="Murphy C."/>
            <person name="Neiman D."/>
            <person name="Pearson M."/>
            <person name="Priest M."/>
            <person name="Roberts A."/>
            <person name="Saif S."/>
            <person name="Shea T."/>
            <person name="Sisk P."/>
            <person name="Sykes S."/>
            <person name="Wortman J."/>
            <person name="Nusbaum C."/>
            <person name="Birren B."/>
        </authorList>
    </citation>
    <scope>NUCLEOTIDE SEQUENCE [LARGE SCALE GENOMIC DNA]</scope>
    <source>
        <strain evidence="3">race PST-78</strain>
    </source>
</reference>